<dbReference type="RefSeq" id="XP_014157578.1">
    <property type="nucleotide sequence ID" value="XM_014302103.1"/>
</dbReference>
<proteinExistence type="predicted"/>
<dbReference type="GeneID" id="25904578"/>
<protein>
    <submittedName>
        <fullName evidence="2">Uncharacterized protein</fullName>
    </submittedName>
</protein>
<reference evidence="2 3" key="1">
    <citation type="submission" date="2011-02" db="EMBL/GenBank/DDBJ databases">
        <title>The Genome Sequence of Sphaeroforma arctica JP610.</title>
        <authorList>
            <consortium name="The Broad Institute Genome Sequencing Platform"/>
            <person name="Russ C."/>
            <person name="Cuomo C."/>
            <person name="Young S.K."/>
            <person name="Zeng Q."/>
            <person name="Gargeya S."/>
            <person name="Alvarado L."/>
            <person name="Berlin A."/>
            <person name="Chapman S.B."/>
            <person name="Chen Z."/>
            <person name="Freedman E."/>
            <person name="Gellesch M."/>
            <person name="Goldberg J."/>
            <person name="Griggs A."/>
            <person name="Gujja S."/>
            <person name="Heilman E."/>
            <person name="Heiman D."/>
            <person name="Howarth C."/>
            <person name="Mehta T."/>
            <person name="Neiman D."/>
            <person name="Pearson M."/>
            <person name="Roberts A."/>
            <person name="Saif S."/>
            <person name="Shea T."/>
            <person name="Shenoy N."/>
            <person name="Sisk P."/>
            <person name="Stolte C."/>
            <person name="Sykes S."/>
            <person name="White J."/>
            <person name="Yandava C."/>
            <person name="Burger G."/>
            <person name="Gray M.W."/>
            <person name="Holland P.W.H."/>
            <person name="King N."/>
            <person name="Lang F.B.F."/>
            <person name="Roger A.J."/>
            <person name="Ruiz-Trillo I."/>
            <person name="Haas B."/>
            <person name="Nusbaum C."/>
            <person name="Birren B."/>
        </authorList>
    </citation>
    <scope>NUCLEOTIDE SEQUENCE [LARGE SCALE GENOMIC DNA]</scope>
    <source>
        <strain evidence="2 3">JP610</strain>
    </source>
</reference>
<name>A0A0L0G4D2_9EUKA</name>
<accession>A0A0L0G4D2</accession>
<feature type="region of interest" description="Disordered" evidence="1">
    <location>
        <begin position="121"/>
        <end position="141"/>
    </location>
</feature>
<dbReference type="Proteomes" id="UP000054560">
    <property type="component" value="Unassembled WGS sequence"/>
</dbReference>
<evidence type="ECO:0000256" key="1">
    <source>
        <dbReference type="SAM" id="MobiDB-lite"/>
    </source>
</evidence>
<dbReference type="AlphaFoldDB" id="A0A0L0G4D2"/>
<dbReference type="EMBL" id="KQ241816">
    <property type="protein sequence ID" value="KNC83676.1"/>
    <property type="molecule type" value="Genomic_DNA"/>
</dbReference>
<organism evidence="2 3">
    <name type="scientific">Sphaeroforma arctica JP610</name>
    <dbReference type="NCBI Taxonomy" id="667725"/>
    <lineage>
        <taxon>Eukaryota</taxon>
        <taxon>Ichthyosporea</taxon>
        <taxon>Ichthyophonida</taxon>
        <taxon>Sphaeroforma</taxon>
    </lineage>
</organism>
<evidence type="ECO:0000313" key="3">
    <source>
        <dbReference type="Proteomes" id="UP000054560"/>
    </source>
</evidence>
<keyword evidence="3" id="KW-1185">Reference proteome</keyword>
<feature type="compositionally biased region" description="Low complexity" evidence="1">
    <location>
        <begin position="132"/>
        <end position="141"/>
    </location>
</feature>
<evidence type="ECO:0000313" key="2">
    <source>
        <dbReference type="EMBL" id="KNC83676.1"/>
    </source>
</evidence>
<gene>
    <name evidence="2" type="ORF">SARC_04074</name>
</gene>
<sequence>MFLATPKHAGSHVFNADPILTAKMAGHHVHGYNDNVCFVSERNPTVARPVILFHFDANCILERVTEIRKPMLFNTVLDRNYQPCHCITLVGVKTSVLPTAVPTAPAAIANHVPRYQMVNPSDYHNNLPSPSPAATATPTTLGTPVSDVAAAAIARSGTSSHSNATTSPAEPTHVAVAPIFQSRTGYRIVGAAKGKVHLKQSCGSLKNKDVEEMSVTETTDLCKKCYYEPEVVDVSVEYSDLETMVAELPDTPTQVPVTRASVVNQTLIREPTTAAIPSVQSRLGYRIVGAAKGKVHVKDTCGSLKNKVVEEMVGTGTTDWCKKCYTEEVVGVSVGYADIEAMLAELPDVPTQVPGSRHPTTATIPTTPTTLLPLSSITQSGTGYQIAGSKGKVHRNRTCRSLKNKLLAEVSITGTTALCQVCST</sequence>